<sequence>MTTNLVELINSVLKKSANRCASKINISNALFNKRGREDITILASSQVYTQVLNKAIEDAYRKTNTHTILEFNQCGTWFLIQEIINPREVRPAGDFTIRLDEKWCDCDKFQKLHMSCSHVVVSCKHVHHEYKNYIHPVYTLKSVSNIYI</sequence>
<dbReference type="GO" id="GO:0008270">
    <property type="term" value="F:zinc ion binding"/>
    <property type="evidence" value="ECO:0007669"/>
    <property type="project" value="UniProtKB-KW"/>
</dbReference>
<name>A0A0B2QAL8_GLYSO</name>
<dbReference type="InterPro" id="IPR007527">
    <property type="entry name" value="Znf_SWIM"/>
</dbReference>
<organism evidence="3">
    <name type="scientific">Glycine soja</name>
    <name type="common">Wild soybean</name>
    <dbReference type="NCBI Taxonomy" id="3848"/>
    <lineage>
        <taxon>Eukaryota</taxon>
        <taxon>Viridiplantae</taxon>
        <taxon>Streptophyta</taxon>
        <taxon>Embryophyta</taxon>
        <taxon>Tracheophyta</taxon>
        <taxon>Spermatophyta</taxon>
        <taxon>Magnoliopsida</taxon>
        <taxon>eudicotyledons</taxon>
        <taxon>Gunneridae</taxon>
        <taxon>Pentapetalae</taxon>
        <taxon>rosids</taxon>
        <taxon>fabids</taxon>
        <taxon>Fabales</taxon>
        <taxon>Fabaceae</taxon>
        <taxon>Papilionoideae</taxon>
        <taxon>50 kb inversion clade</taxon>
        <taxon>NPAAA clade</taxon>
        <taxon>indigoferoid/millettioid clade</taxon>
        <taxon>Phaseoleae</taxon>
        <taxon>Glycine</taxon>
        <taxon>Glycine subgen. Soja</taxon>
    </lineage>
</organism>
<evidence type="ECO:0000259" key="2">
    <source>
        <dbReference type="PROSITE" id="PS50966"/>
    </source>
</evidence>
<evidence type="ECO:0000313" key="3">
    <source>
        <dbReference type="EMBL" id="KHN18280.1"/>
    </source>
</evidence>
<keyword evidence="1" id="KW-0862">Zinc</keyword>
<gene>
    <name evidence="3" type="ORF">glysoja_035711</name>
</gene>
<keyword evidence="1" id="KW-0479">Metal-binding</keyword>
<dbReference type="EMBL" id="KN659804">
    <property type="protein sequence ID" value="KHN18280.1"/>
    <property type="molecule type" value="Genomic_DNA"/>
</dbReference>
<protein>
    <recommendedName>
        <fullName evidence="2">SWIM-type domain-containing protein</fullName>
    </recommendedName>
</protein>
<dbReference type="PROSITE" id="PS50966">
    <property type="entry name" value="ZF_SWIM"/>
    <property type="match status" value="1"/>
</dbReference>
<dbReference type="Proteomes" id="UP000053555">
    <property type="component" value="Unassembled WGS sequence"/>
</dbReference>
<evidence type="ECO:0000256" key="1">
    <source>
        <dbReference type="PROSITE-ProRule" id="PRU00325"/>
    </source>
</evidence>
<proteinExistence type="predicted"/>
<keyword evidence="1" id="KW-0863">Zinc-finger</keyword>
<reference evidence="3" key="1">
    <citation type="submission" date="2014-07" db="EMBL/GenBank/DDBJ databases">
        <title>Identification of a novel salt tolerance gene in wild soybean by whole-genome sequencing.</title>
        <authorList>
            <person name="Lam H.-M."/>
            <person name="Qi X."/>
            <person name="Li M.-W."/>
            <person name="Liu X."/>
            <person name="Xie M."/>
            <person name="Ni M."/>
            <person name="Xu X."/>
        </authorList>
    </citation>
    <scope>NUCLEOTIDE SEQUENCE [LARGE SCALE GENOMIC DNA]</scope>
    <source>
        <tissue evidence="3">Root</tissue>
    </source>
</reference>
<dbReference type="AlphaFoldDB" id="A0A0B2QAL8"/>
<feature type="domain" description="SWIM-type" evidence="2">
    <location>
        <begin position="95"/>
        <end position="127"/>
    </location>
</feature>
<accession>A0A0B2QAL8</accession>